<dbReference type="InterPro" id="IPR027417">
    <property type="entry name" value="P-loop_NTPase"/>
</dbReference>
<proteinExistence type="predicted"/>
<dbReference type="PANTHER" id="PTHR10285">
    <property type="entry name" value="URIDINE KINASE"/>
    <property type="match status" value="1"/>
</dbReference>
<reference evidence="3" key="1">
    <citation type="journal article" date="2019" name="Int. J. Syst. Evol. Microbiol.">
        <title>The Global Catalogue of Microorganisms (GCM) 10K type strain sequencing project: providing services to taxonomists for standard genome sequencing and annotation.</title>
        <authorList>
            <consortium name="The Broad Institute Genomics Platform"/>
            <consortium name="The Broad Institute Genome Sequencing Center for Infectious Disease"/>
            <person name="Wu L."/>
            <person name="Ma J."/>
        </authorList>
    </citation>
    <scope>NUCLEOTIDE SEQUENCE [LARGE SCALE GENOMIC DNA]</scope>
    <source>
        <strain evidence="3">KCTC 52473</strain>
    </source>
</reference>
<name>A0ABV7FTL2_9ALTE</name>
<sequence>MTDESSLIRLKEHFLAQQKLPPSYWSIAQKWFIPMFEQLASHQIDTNAPILIGVNGAQGSGKSTVTELMVAFFNDVAGIPTIGFSIDDFYLSKSKREALATSVNPLLATRGVPGTHDTDLLDKVLEDLKAGKDCTIPRFDKSIDDLFPTANWIKVVDKEYKIIILEGWCVGSRAVDDKTLNDNPNNLEQTKDTDLSWRKYVNAQLSQHYAPIFARLDKLIMLKAPSFSCVYKWRLEQEHKMRSSIISAVSSSSEQQVPQTKIGMSDEEIHNFIQYYQRITEENLRQLPSACDYVFELDEQRNIFNCDTL</sequence>
<keyword evidence="2" id="KW-0808">Transferase</keyword>
<comment type="caution">
    <text evidence="2">The sequence shown here is derived from an EMBL/GenBank/DDBJ whole genome shotgun (WGS) entry which is preliminary data.</text>
</comment>
<dbReference type="RefSeq" id="WP_376919928.1">
    <property type="nucleotide sequence ID" value="NZ_JBHRSW010000014.1"/>
</dbReference>
<accession>A0ABV7FTL2</accession>
<dbReference type="Pfam" id="PF00485">
    <property type="entry name" value="PRK"/>
    <property type="match status" value="1"/>
</dbReference>
<feature type="domain" description="Phosphoribulokinase/uridine kinase" evidence="1">
    <location>
        <begin position="51"/>
        <end position="167"/>
    </location>
</feature>
<evidence type="ECO:0000259" key="1">
    <source>
        <dbReference type="Pfam" id="PF00485"/>
    </source>
</evidence>
<dbReference type="EMBL" id="JBHRSW010000014">
    <property type="protein sequence ID" value="MFC3121796.1"/>
    <property type="molecule type" value="Genomic_DNA"/>
</dbReference>
<protein>
    <submittedName>
        <fullName evidence="2">Kinase</fullName>
    </submittedName>
</protein>
<dbReference type="GO" id="GO:0016301">
    <property type="term" value="F:kinase activity"/>
    <property type="evidence" value="ECO:0007669"/>
    <property type="project" value="UniProtKB-KW"/>
</dbReference>
<keyword evidence="2" id="KW-0418">Kinase</keyword>
<gene>
    <name evidence="2" type="ORF">ACFOHL_09205</name>
</gene>
<organism evidence="2 3">
    <name type="scientific">Agaribacter flavus</name>
    <dbReference type="NCBI Taxonomy" id="1902781"/>
    <lineage>
        <taxon>Bacteria</taxon>
        <taxon>Pseudomonadati</taxon>
        <taxon>Pseudomonadota</taxon>
        <taxon>Gammaproteobacteria</taxon>
        <taxon>Alteromonadales</taxon>
        <taxon>Alteromonadaceae</taxon>
        <taxon>Agaribacter</taxon>
    </lineage>
</organism>
<dbReference type="SUPFAM" id="SSF52540">
    <property type="entry name" value="P-loop containing nucleoside triphosphate hydrolases"/>
    <property type="match status" value="1"/>
</dbReference>
<dbReference type="Proteomes" id="UP001595478">
    <property type="component" value="Unassembled WGS sequence"/>
</dbReference>
<dbReference type="Gene3D" id="3.40.50.300">
    <property type="entry name" value="P-loop containing nucleotide triphosphate hydrolases"/>
    <property type="match status" value="1"/>
</dbReference>
<dbReference type="InterPro" id="IPR006083">
    <property type="entry name" value="PRK/URK"/>
</dbReference>
<evidence type="ECO:0000313" key="3">
    <source>
        <dbReference type="Proteomes" id="UP001595478"/>
    </source>
</evidence>
<evidence type="ECO:0000313" key="2">
    <source>
        <dbReference type="EMBL" id="MFC3121796.1"/>
    </source>
</evidence>
<keyword evidence="3" id="KW-1185">Reference proteome</keyword>